<dbReference type="InterPro" id="IPR002937">
    <property type="entry name" value="Amino_oxidase"/>
</dbReference>
<comment type="similarity">
    <text evidence="1">Belongs to the flavin monoamine oxidase family.</text>
</comment>
<dbReference type="EMBL" id="JAAAJB010000233">
    <property type="protein sequence ID" value="KAG0260944.1"/>
    <property type="molecule type" value="Genomic_DNA"/>
</dbReference>
<keyword evidence="5" id="KW-1185">Reference proteome</keyword>
<dbReference type="AlphaFoldDB" id="A0A9P6Q584"/>
<keyword evidence="2" id="KW-0560">Oxidoreductase</keyword>
<evidence type="ECO:0000256" key="1">
    <source>
        <dbReference type="ARBA" id="ARBA00005995"/>
    </source>
</evidence>
<dbReference type="Gene3D" id="3.90.660.10">
    <property type="match status" value="1"/>
</dbReference>
<dbReference type="InterPro" id="IPR036188">
    <property type="entry name" value="FAD/NAD-bd_sf"/>
</dbReference>
<dbReference type="Pfam" id="PF01593">
    <property type="entry name" value="Amino_oxidase"/>
    <property type="match status" value="2"/>
</dbReference>
<dbReference type="SUPFAM" id="SSF54373">
    <property type="entry name" value="FAD-linked reductases, C-terminal domain"/>
    <property type="match status" value="1"/>
</dbReference>
<dbReference type="Gene3D" id="3.50.50.60">
    <property type="entry name" value="FAD/NAD(P)-binding domain"/>
    <property type="match status" value="3"/>
</dbReference>
<sequence length="754" mass="81744">MAIIANHLTNPLEQAHALPGRKTIVVVGAGMSGLAAARDLARHPGIHVIVLEARNRLGGRLDTRRGVIQIPAGLGHAVAAHDATFPPAVADTTARATETIAATSAAATRAATTTTTTAAATATTAIATTAIAATEAVPVTATTVPAKTSAPDLTLGTDIAIDLGASWLHGADETNPLMGLVKATQSRMVPTNTDAVYLAPGADAVDSSEGDHYWATVWDIFEEGLEYAREQRESIPDDLSFKQWLDHYFATRQSEDPEADNYMSEQDLRIVPLFTLYWADENAIPLDRVAMKYLDAEEMYPGDHCIMADGYDVLLRAIVKDMPKVRIHLEHVVTRIEYAADRATVWTNQGAFSADAVLVTLPLGVLKARAVSFMPALPKRKQEAIARLGFGTMFKIVLSFNRCFWPDDKHFLNFMPTEQTTVNPDLTRHLNERQKWVLQSYMDELPNYSSLMPVHGAPVLIGYSTNRMAEMLEMLSDREMEQVFMAHLAHYYPCLYKPPMMMTTTTTMTMMDATLTTTATTMMMDDNEPQQPYRLLKTLVTRWKADPYARGSYTSIPVGSSPDDLAQFEIPICAKPRSMLYKQQQQQQQQQRVNGLVHNATEQQVVPNGGEGCWTNGVGSGGLGVVGVVVVGDTKQDESLKSIQQAPALTGAVLKNGLIKATAATVTAAAAAATAPTLNAIVPSSSSSVRMNALVGVDVSLNEEGEEEGGERGVVFFAGEHTTPTHFASLHGAYLTGQREAAKILKAFFGRLEA</sequence>
<accession>A0A9P6Q584</accession>
<name>A0A9P6Q584_9FUNG</name>
<dbReference type="Proteomes" id="UP000807716">
    <property type="component" value="Unassembled WGS sequence"/>
</dbReference>
<organism evidence="4 5">
    <name type="scientific">Actinomortierella ambigua</name>
    <dbReference type="NCBI Taxonomy" id="1343610"/>
    <lineage>
        <taxon>Eukaryota</taxon>
        <taxon>Fungi</taxon>
        <taxon>Fungi incertae sedis</taxon>
        <taxon>Mucoromycota</taxon>
        <taxon>Mortierellomycotina</taxon>
        <taxon>Mortierellomycetes</taxon>
        <taxon>Mortierellales</taxon>
        <taxon>Mortierellaceae</taxon>
        <taxon>Actinomortierella</taxon>
    </lineage>
</organism>
<feature type="domain" description="Amine oxidase" evidence="3">
    <location>
        <begin position="160"/>
        <end position="569"/>
    </location>
</feature>
<dbReference type="GO" id="GO:0016491">
    <property type="term" value="F:oxidoreductase activity"/>
    <property type="evidence" value="ECO:0007669"/>
    <property type="project" value="InterPro"/>
</dbReference>
<evidence type="ECO:0000313" key="4">
    <source>
        <dbReference type="EMBL" id="KAG0260944.1"/>
    </source>
</evidence>
<evidence type="ECO:0000259" key="3">
    <source>
        <dbReference type="Pfam" id="PF01593"/>
    </source>
</evidence>
<protein>
    <recommendedName>
        <fullName evidence="3">Amine oxidase domain-containing protein</fullName>
    </recommendedName>
</protein>
<evidence type="ECO:0000256" key="2">
    <source>
        <dbReference type="ARBA" id="ARBA00023002"/>
    </source>
</evidence>
<reference evidence="4" key="1">
    <citation type="journal article" date="2020" name="Fungal Divers.">
        <title>Resolving the Mortierellaceae phylogeny through synthesis of multi-gene phylogenetics and phylogenomics.</title>
        <authorList>
            <person name="Vandepol N."/>
            <person name="Liber J."/>
            <person name="Desiro A."/>
            <person name="Na H."/>
            <person name="Kennedy M."/>
            <person name="Barry K."/>
            <person name="Grigoriev I.V."/>
            <person name="Miller A.N."/>
            <person name="O'Donnell K."/>
            <person name="Stajich J.E."/>
            <person name="Bonito G."/>
        </authorList>
    </citation>
    <scope>NUCLEOTIDE SEQUENCE</scope>
    <source>
        <strain evidence="4">BC1065</strain>
    </source>
</reference>
<dbReference type="PANTHER" id="PTHR10742:SF386">
    <property type="entry name" value="LYSINE-SPECIFIC HISTONE DEMETHYLASE 1A"/>
    <property type="match status" value="1"/>
</dbReference>
<dbReference type="InterPro" id="IPR050281">
    <property type="entry name" value="Flavin_monoamine_oxidase"/>
</dbReference>
<gene>
    <name evidence="4" type="ORF">DFQ27_003268</name>
</gene>
<feature type="domain" description="Amine oxidase" evidence="3">
    <location>
        <begin position="713"/>
        <end position="745"/>
    </location>
</feature>
<comment type="caution">
    <text evidence="4">The sequence shown here is derived from an EMBL/GenBank/DDBJ whole genome shotgun (WGS) entry which is preliminary data.</text>
</comment>
<dbReference type="Pfam" id="PF13450">
    <property type="entry name" value="NAD_binding_8"/>
    <property type="match status" value="1"/>
</dbReference>
<proteinExistence type="inferred from homology"/>
<dbReference type="OrthoDB" id="5046242at2759"/>
<dbReference type="PANTHER" id="PTHR10742">
    <property type="entry name" value="FLAVIN MONOAMINE OXIDASE"/>
    <property type="match status" value="1"/>
</dbReference>
<evidence type="ECO:0000313" key="5">
    <source>
        <dbReference type="Proteomes" id="UP000807716"/>
    </source>
</evidence>
<dbReference type="SUPFAM" id="SSF51905">
    <property type="entry name" value="FAD/NAD(P)-binding domain"/>
    <property type="match status" value="1"/>
</dbReference>